<dbReference type="InterPro" id="IPR036714">
    <property type="entry name" value="SDH_sf"/>
</dbReference>
<keyword evidence="3" id="KW-0143">Chaperone</keyword>
<dbReference type="Pfam" id="PF03937">
    <property type="entry name" value="Sdh5"/>
    <property type="match status" value="1"/>
</dbReference>
<name>A0A1E5XQ19_9HYPH</name>
<organism evidence="4 5">
    <name type="scientific">Devosia insulae DS-56</name>
    <dbReference type="NCBI Taxonomy" id="1116389"/>
    <lineage>
        <taxon>Bacteria</taxon>
        <taxon>Pseudomonadati</taxon>
        <taxon>Pseudomonadota</taxon>
        <taxon>Alphaproteobacteria</taxon>
        <taxon>Hyphomicrobiales</taxon>
        <taxon>Devosiaceae</taxon>
        <taxon>Devosia</taxon>
    </lineage>
</organism>
<evidence type="ECO:0000256" key="3">
    <source>
        <dbReference type="ARBA" id="ARBA00023186"/>
    </source>
</evidence>
<dbReference type="PANTHER" id="PTHR12469:SF2">
    <property type="entry name" value="SUCCINATE DEHYDROGENASE ASSEMBLY FACTOR 2, MITOCHONDRIAL"/>
    <property type="match status" value="1"/>
</dbReference>
<reference evidence="4 5" key="1">
    <citation type="journal article" date="2015" name="Genome Announc.">
        <title>Genome Assemblies of Three Soil-Associated Devosia species: D. insulae, D. limi, and D. soli.</title>
        <authorList>
            <person name="Hassan Y.I."/>
            <person name="Lepp D."/>
            <person name="Zhou T."/>
        </authorList>
    </citation>
    <scope>NUCLEOTIDE SEQUENCE [LARGE SCALE GENOMIC DNA]</scope>
    <source>
        <strain evidence="4 5">DS-56</strain>
    </source>
</reference>
<comment type="caution">
    <text evidence="4">The sequence shown here is derived from an EMBL/GenBank/DDBJ whole genome shotgun (WGS) entry which is preliminary data.</text>
</comment>
<evidence type="ECO:0000313" key="5">
    <source>
        <dbReference type="Proteomes" id="UP000095463"/>
    </source>
</evidence>
<evidence type="ECO:0000313" key="4">
    <source>
        <dbReference type="EMBL" id="OEO30697.1"/>
    </source>
</evidence>
<dbReference type="SUPFAM" id="SSF109910">
    <property type="entry name" value="YgfY-like"/>
    <property type="match status" value="1"/>
</dbReference>
<proteinExistence type="inferred from homology"/>
<dbReference type="AlphaFoldDB" id="A0A1E5XQ19"/>
<keyword evidence="5" id="KW-1185">Reference proteome</keyword>
<evidence type="ECO:0000256" key="2">
    <source>
        <dbReference type="ARBA" id="ARBA00019418"/>
    </source>
</evidence>
<dbReference type="GO" id="GO:0006099">
    <property type="term" value="P:tricarboxylic acid cycle"/>
    <property type="evidence" value="ECO:0007669"/>
    <property type="project" value="TreeGrafter"/>
</dbReference>
<gene>
    <name evidence="4" type="ORF">VW23_001270</name>
</gene>
<dbReference type="PANTHER" id="PTHR12469">
    <property type="entry name" value="PROTEIN EMI5 HOMOLOG, MITOCHONDRIAL"/>
    <property type="match status" value="1"/>
</dbReference>
<dbReference type="Proteomes" id="UP000095463">
    <property type="component" value="Unassembled WGS sequence"/>
</dbReference>
<accession>A0A1E5XQ19</accession>
<dbReference type="OrthoDB" id="9807264at2"/>
<dbReference type="Gene3D" id="1.10.150.250">
    <property type="entry name" value="Flavinator of succinate dehydrogenase"/>
    <property type="match status" value="1"/>
</dbReference>
<dbReference type="InterPro" id="IPR005631">
    <property type="entry name" value="SDH"/>
</dbReference>
<evidence type="ECO:0000256" key="1">
    <source>
        <dbReference type="ARBA" id="ARBA00008571"/>
    </source>
</evidence>
<protein>
    <recommendedName>
        <fullName evidence="2">FAD assembly factor SdhE</fullName>
    </recommendedName>
</protein>
<dbReference type="EMBL" id="LAJE02000190">
    <property type="protein sequence ID" value="OEO30697.1"/>
    <property type="molecule type" value="Genomic_DNA"/>
</dbReference>
<sequence>MALQKDAGEDSAMRLRRLRYRAWHRGTKEMDLLLGPYADARLATMDGAELDRFETLLEEADTDLLKWLMGQEPTPEDADHDLLADLLRFRTAK</sequence>
<comment type="similarity">
    <text evidence="1">Belongs to the SdhE FAD assembly factor family.</text>
</comment>